<reference evidence="2 3" key="1">
    <citation type="submission" date="2018-06" db="EMBL/GenBank/DDBJ databases">
        <title>Three novel Pseudomonas species isolated from symptomatic oak.</title>
        <authorList>
            <person name="Bueno-Gonzalez V."/>
            <person name="Brady C."/>
        </authorList>
    </citation>
    <scope>NUCLEOTIDE SEQUENCE [LARGE SCALE GENOMIC DNA]</scope>
    <source>
        <strain evidence="2 3">P6B</strain>
    </source>
</reference>
<name>A0A4V2KD68_9GAMM</name>
<keyword evidence="1" id="KW-0732">Signal</keyword>
<proteinExistence type="predicted"/>
<dbReference type="Gene3D" id="3.40.50.2300">
    <property type="match status" value="1"/>
</dbReference>
<gene>
    <name evidence="2" type="ORF">DNK44_01495</name>
</gene>
<protein>
    <submittedName>
        <fullName evidence="2">ABC transporter substrate-binding protein</fullName>
    </submittedName>
</protein>
<dbReference type="PANTHER" id="PTHR35271">
    <property type="entry name" value="ABC TRANSPORTER, SUBSTRATE-BINDING LIPOPROTEIN-RELATED"/>
    <property type="match status" value="1"/>
</dbReference>
<feature type="signal peptide" evidence="1">
    <location>
        <begin position="1"/>
        <end position="32"/>
    </location>
</feature>
<evidence type="ECO:0000313" key="3">
    <source>
        <dbReference type="Proteomes" id="UP000293172"/>
    </source>
</evidence>
<dbReference type="PANTHER" id="PTHR35271:SF1">
    <property type="entry name" value="ABC TRANSPORTER, SUBSTRATE-BINDING LIPOPROTEIN"/>
    <property type="match status" value="1"/>
</dbReference>
<accession>A0A4V2KD68</accession>
<feature type="chain" id="PRO_5020599517" evidence="1">
    <location>
        <begin position="33"/>
        <end position="307"/>
    </location>
</feature>
<dbReference type="AlphaFoldDB" id="A0A4V2KD68"/>
<dbReference type="EMBL" id="QJUL01000001">
    <property type="protein sequence ID" value="TBU97686.1"/>
    <property type="molecule type" value="Genomic_DNA"/>
</dbReference>
<evidence type="ECO:0000313" key="2">
    <source>
        <dbReference type="EMBL" id="TBU97686.1"/>
    </source>
</evidence>
<evidence type="ECO:0000256" key="1">
    <source>
        <dbReference type="SAM" id="SignalP"/>
    </source>
</evidence>
<dbReference type="Proteomes" id="UP000293172">
    <property type="component" value="Unassembled WGS sequence"/>
</dbReference>
<dbReference type="RefSeq" id="WP_131197166.1">
    <property type="nucleotide sequence ID" value="NZ_QJUL01000001.1"/>
</dbReference>
<sequence length="307" mass="33660">MAGNRSRKRYGQRPWLRCVLLLLCLAQTRLDAAELLLSSAGDTSELHDFSAALAALRPADRIRVEPLSNLPPASELPADTRLILFGQPALAWRLSSANGPPTLVLQVSQVQARATLGKRRPSNLSLLWADPAPLRQLRLAQHLLPHIRRVGVLHDADSSFLLDEMQQAAASLGLELIAQAWPNPRDNRPLLRLLRDSDILLGLANDDLYNAHTARNLLLSSYAQQRALIGPSAGFVRASSLASTYSDQHDWLATLDILLDQPPQRWPRTTYSHAFKVLGNPQVARALAVALPADEALAQRLAEGEAP</sequence>
<dbReference type="OrthoDB" id="9178917at2"/>
<dbReference type="InterPro" id="IPR007487">
    <property type="entry name" value="ABC_transpt-TYRBP-like"/>
</dbReference>
<organism evidence="2 3">
    <name type="scientific">Phytopseudomonas dryadis</name>
    <dbReference type="NCBI Taxonomy" id="2487520"/>
    <lineage>
        <taxon>Bacteria</taxon>
        <taxon>Pseudomonadati</taxon>
        <taxon>Pseudomonadota</taxon>
        <taxon>Gammaproteobacteria</taxon>
        <taxon>Pseudomonadales</taxon>
        <taxon>Pseudomonadaceae</taxon>
        <taxon>Phytopseudomonas</taxon>
    </lineage>
</organism>
<comment type="caution">
    <text evidence="2">The sequence shown here is derived from an EMBL/GenBank/DDBJ whole genome shotgun (WGS) entry which is preliminary data.</text>
</comment>